<dbReference type="AlphaFoldDB" id="A0A6L2MZ36"/>
<proteinExistence type="predicted"/>
<dbReference type="PANTHER" id="PTHR42648:SF32">
    <property type="entry name" value="RIBONUCLEASE H-LIKE DOMAIN, GAG-PRE-INTEGRASE DOMAIN PROTEIN-RELATED"/>
    <property type="match status" value="1"/>
</dbReference>
<feature type="region of interest" description="Disordered" evidence="2">
    <location>
        <begin position="274"/>
        <end position="298"/>
    </location>
</feature>
<evidence type="ECO:0000313" key="5">
    <source>
        <dbReference type="EMBL" id="GEU77655.1"/>
    </source>
</evidence>
<dbReference type="InterPro" id="IPR039537">
    <property type="entry name" value="Retrotran_Ty1/copia-like"/>
</dbReference>
<feature type="compositionally biased region" description="Low complexity" evidence="2">
    <location>
        <begin position="280"/>
        <end position="289"/>
    </location>
</feature>
<dbReference type="Pfam" id="PF22936">
    <property type="entry name" value="Pol_BBD"/>
    <property type="match status" value="1"/>
</dbReference>
<evidence type="ECO:0000256" key="2">
    <source>
        <dbReference type="SAM" id="MobiDB-lite"/>
    </source>
</evidence>
<dbReference type="GO" id="GO:0008233">
    <property type="term" value="F:peptidase activity"/>
    <property type="evidence" value="ECO:0007669"/>
    <property type="project" value="UniProtKB-KW"/>
</dbReference>
<feature type="region of interest" description="Disordered" evidence="2">
    <location>
        <begin position="205"/>
        <end position="236"/>
    </location>
</feature>
<dbReference type="EMBL" id="BKCJ010007518">
    <property type="protein sequence ID" value="GEU77655.1"/>
    <property type="molecule type" value="Genomic_DNA"/>
</dbReference>
<dbReference type="InterPro" id="IPR025724">
    <property type="entry name" value="GAG-pre-integrase_dom"/>
</dbReference>
<evidence type="ECO:0000256" key="1">
    <source>
        <dbReference type="ARBA" id="ARBA00022670"/>
    </source>
</evidence>
<feature type="domain" description="GAG-pre-integrase" evidence="3">
    <location>
        <begin position="393"/>
        <end position="462"/>
    </location>
</feature>
<sequence>MTAGQKKPEEQWTIDERKTANLDQQLKSLIISVLPDDQMNYVINCLTVKSTWNDLILYHEVPFDVKESRVMDLKLCYNTFKFKEDFQYSPDDEEGTRSSHEYLNDLEEEYQGRALLAKSKRFFKKDTQRFRSAKATDQTECHKCDKKGHFTRDSDKSLVCSTPLPPLQKLDGAEPTSGPKTIKSIFRSKSTLKAETLKSIIINKPSSAPAKGNKNSLASTVNSAPAEKGSNPRNPQHAFKRCEASSSLNHITTDHYDIEWFKRGKALQAKKVKALKSTKTKSSNANRSKTPTKSGCSRHMTGVKSYLHKYVKQPGPKVVFGDDSTCTNEGYGSIKCNGIVFTKLAFMDGLKYNLISISQLYDAKYIIQFNDKRGTIFNSNKEVVMIFPRVRDVYVLDMTSFAQESCFFAKAFENLYCFWYKILAHLNFKIINKLAKQNLVIGLPSLVYLKDKPCPSCKKGKHHKASFKTKQTSSIKKCLHLLHMDLFGHVTPRSINHEKYTLVIVNEYSRPNIQFSTCLCARYQANLKESHLIAVKRIFRYQANLKESHLIAVKRIFRDHILKGDIELYFISTQYQLVDIFTKPLDEPTFKRLIVELGMPNIDSKHEASVKVDYAKLIWEDIIHKINKKTREKVDPYPRFISLLLEYMMPEYENEKLTINPTQVFSIHNWALKPNQAERPPFTDHVKAICKLDVHVKSKALNPSSLTEEETQSSSAKEKRPIHPSPLTPVVGEMHKKAQQVAGGPTSLGATNKEGAHPQLSSADSTTKADPGNSDPNDSIPSK</sequence>
<feature type="domain" description="Retrovirus-related Pol polyprotein from transposon TNT 1-94-like beta-barrel" evidence="4">
    <location>
        <begin position="294"/>
        <end position="364"/>
    </location>
</feature>
<gene>
    <name evidence="5" type="ORF">Tci_049633</name>
</gene>
<comment type="caution">
    <text evidence="5">The sequence shown here is derived from an EMBL/GenBank/DDBJ whole genome shotgun (WGS) entry which is preliminary data.</text>
</comment>
<dbReference type="PANTHER" id="PTHR42648">
    <property type="entry name" value="TRANSPOSASE, PUTATIVE-RELATED"/>
    <property type="match status" value="1"/>
</dbReference>
<name>A0A6L2MZ36_TANCI</name>
<keyword evidence="1" id="KW-0645">Protease</keyword>
<protein>
    <submittedName>
        <fullName evidence="5">Retrovirus-related Pol polyprotein from transposon TNT 1-94</fullName>
    </submittedName>
</protein>
<organism evidence="5">
    <name type="scientific">Tanacetum cinerariifolium</name>
    <name type="common">Dalmatian daisy</name>
    <name type="synonym">Chrysanthemum cinerariifolium</name>
    <dbReference type="NCBI Taxonomy" id="118510"/>
    <lineage>
        <taxon>Eukaryota</taxon>
        <taxon>Viridiplantae</taxon>
        <taxon>Streptophyta</taxon>
        <taxon>Embryophyta</taxon>
        <taxon>Tracheophyta</taxon>
        <taxon>Spermatophyta</taxon>
        <taxon>Magnoliopsida</taxon>
        <taxon>eudicotyledons</taxon>
        <taxon>Gunneridae</taxon>
        <taxon>Pentapetalae</taxon>
        <taxon>asterids</taxon>
        <taxon>campanulids</taxon>
        <taxon>Asterales</taxon>
        <taxon>Asteraceae</taxon>
        <taxon>Asteroideae</taxon>
        <taxon>Anthemideae</taxon>
        <taxon>Anthemidinae</taxon>
        <taxon>Tanacetum</taxon>
    </lineage>
</organism>
<dbReference type="InterPro" id="IPR054722">
    <property type="entry name" value="PolX-like_BBD"/>
</dbReference>
<feature type="region of interest" description="Disordered" evidence="2">
    <location>
        <begin position="701"/>
        <end position="783"/>
    </location>
</feature>
<accession>A0A6L2MZ36</accession>
<feature type="compositionally biased region" description="Polar residues" evidence="2">
    <location>
        <begin position="759"/>
        <end position="783"/>
    </location>
</feature>
<dbReference type="GO" id="GO:0006508">
    <property type="term" value="P:proteolysis"/>
    <property type="evidence" value="ECO:0007669"/>
    <property type="project" value="UniProtKB-KW"/>
</dbReference>
<keyword evidence="1" id="KW-0378">Hydrolase</keyword>
<dbReference type="Pfam" id="PF13976">
    <property type="entry name" value="gag_pre-integrs"/>
    <property type="match status" value="1"/>
</dbReference>
<feature type="compositionally biased region" description="Polar residues" evidence="2">
    <location>
        <begin position="213"/>
        <end position="223"/>
    </location>
</feature>
<reference evidence="5" key="1">
    <citation type="journal article" date="2019" name="Sci. Rep.">
        <title>Draft genome of Tanacetum cinerariifolium, the natural source of mosquito coil.</title>
        <authorList>
            <person name="Yamashiro T."/>
            <person name="Shiraishi A."/>
            <person name="Satake H."/>
            <person name="Nakayama K."/>
        </authorList>
    </citation>
    <scope>NUCLEOTIDE SEQUENCE</scope>
</reference>
<evidence type="ECO:0000259" key="4">
    <source>
        <dbReference type="Pfam" id="PF22936"/>
    </source>
</evidence>
<evidence type="ECO:0000259" key="3">
    <source>
        <dbReference type="Pfam" id="PF13976"/>
    </source>
</evidence>